<dbReference type="PANTHER" id="PTHR14097:SF7">
    <property type="entry name" value="OXIDOREDUCTASE HTATIP2"/>
    <property type="match status" value="1"/>
</dbReference>
<reference evidence="2 3" key="1">
    <citation type="submission" date="2024-04" db="EMBL/GenBank/DDBJ databases">
        <title>WGS of bacteria from Torrens River.</title>
        <authorList>
            <person name="Wyrsch E.R."/>
            <person name="Drigo B."/>
        </authorList>
    </citation>
    <scope>NUCLEOTIDE SEQUENCE [LARGE SCALE GENOMIC DNA]</scope>
    <source>
        <strain evidence="2 3">TWI391</strain>
    </source>
</reference>
<dbReference type="EMBL" id="JBDJNQ010000004">
    <property type="protein sequence ID" value="MEN5377813.1"/>
    <property type="molecule type" value="Genomic_DNA"/>
</dbReference>
<dbReference type="PANTHER" id="PTHR14097">
    <property type="entry name" value="OXIDOREDUCTASE HTATIP2"/>
    <property type="match status" value="1"/>
</dbReference>
<feature type="domain" description="NAD(P)-binding" evidence="1">
    <location>
        <begin position="7"/>
        <end position="138"/>
    </location>
</feature>
<evidence type="ECO:0000259" key="1">
    <source>
        <dbReference type="Pfam" id="PF13460"/>
    </source>
</evidence>
<dbReference type="RefSeq" id="WP_132773565.1">
    <property type="nucleotide sequence ID" value="NZ_JAOQNK010000001.1"/>
</dbReference>
<dbReference type="Pfam" id="PF13460">
    <property type="entry name" value="NAD_binding_10"/>
    <property type="match status" value="1"/>
</dbReference>
<sequence>MEAIVIGGSGATGRELVRLLLEDVRFTKVRVLVRKAYFEQHDKLEEIIVDFDKLSSYHQVIKGEVAFSCLGTTLKDAGSKDAQWHIDYDYPLDFAQLAFNNGVSHFVLLSAIGADAKSSIFYNRMKGSLEEAIKKIGFKHLMILQPGFIERPNSNRFGEKVGLKAITFFNSLGFFRHYAPIKTHQLAQAMIESVFSYGSTVQVISLKEMRALTK</sequence>
<dbReference type="InterPro" id="IPR036291">
    <property type="entry name" value="NAD(P)-bd_dom_sf"/>
</dbReference>
<dbReference type="InterPro" id="IPR016040">
    <property type="entry name" value="NAD(P)-bd_dom"/>
</dbReference>
<evidence type="ECO:0000313" key="2">
    <source>
        <dbReference type="EMBL" id="MEN5377813.1"/>
    </source>
</evidence>
<organism evidence="2 3">
    <name type="scientific">Sphingobacterium kitahiroshimense</name>
    <dbReference type="NCBI Taxonomy" id="470446"/>
    <lineage>
        <taxon>Bacteria</taxon>
        <taxon>Pseudomonadati</taxon>
        <taxon>Bacteroidota</taxon>
        <taxon>Sphingobacteriia</taxon>
        <taxon>Sphingobacteriales</taxon>
        <taxon>Sphingobacteriaceae</taxon>
        <taxon>Sphingobacterium</taxon>
    </lineage>
</organism>
<gene>
    <name evidence="2" type="ORF">ABE541_11105</name>
</gene>
<keyword evidence="3" id="KW-1185">Reference proteome</keyword>
<dbReference type="SUPFAM" id="SSF51735">
    <property type="entry name" value="NAD(P)-binding Rossmann-fold domains"/>
    <property type="match status" value="1"/>
</dbReference>
<proteinExistence type="predicted"/>
<comment type="caution">
    <text evidence="2">The sequence shown here is derived from an EMBL/GenBank/DDBJ whole genome shotgun (WGS) entry which is preliminary data.</text>
</comment>
<name>A0ABV0BV15_9SPHI</name>
<dbReference type="Proteomes" id="UP001409291">
    <property type="component" value="Unassembled WGS sequence"/>
</dbReference>
<dbReference type="Gene3D" id="3.40.50.720">
    <property type="entry name" value="NAD(P)-binding Rossmann-like Domain"/>
    <property type="match status" value="1"/>
</dbReference>
<protein>
    <submittedName>
        <fullName evidence="2">NAD(P)H-binding protein</fullName>
    </submittedName>
</protein>
<accession>A0ABV0BV15</accession>
<evidence type="ECO:0000313" key="3">
    <source>
        <dbReference type="Proteomes" id="UP001409291"/>
    </source>
</evidence>